<dbReference type="CDD" id="cd00322">
    <property type="entry name" value="FNR_like"/>
    <property type="match status" value="1"/>
</dbReference>
<dbReference type="Gene3D" id="3.40.50.80">
    <property type="entry name" value="Nucleotide-binding domain of ferredoxin-NADP reductase (FNR) module"/>
    <property type="match status" value="1"/>
</dbReference>
<evidence type="ECO:0000256" key="2">
    <source>
        <dbReference type="ARBA" id="ARBA00023027"/>
    </source>
</evidence>
<protein>
    <submittedName>
        <fullName evidence="3">Kelch-type beta propeller</fullName>
    </submittedName>
</protein>
<dbReference type="PANTHER" id="PTHR46505:SF1">
    <property type="entry name" value="OXIDOREDUCTASE NAD-BINDING DOMAIN-CONTAINING PROTEIN 1"/>
    <property type="match status" value="1"/>
</dbReference>
<keyword evidence="1" id="KW-0560">Oxidoreductase</keyword>
<evidence type="ECO:0000313" key="3">
    <source>
        <dbReference type="EMBL" id="SLM41314.1"/>
    </source>
</evidence>
<evidence type="ECO:0000256" key="1">
    <source>
        <dbReference type="ARBA" id="ARBA00023002"/>
    </source>
</evidence>
<name>A0A1W5DDR0_9LECA</name>
<dbReference type="InterPro" id="IPR015915">
    <property type="entry name" value="Kelch-typ_b-propeller"/>
</dbReference>
<proteinExistence type="predicted"/>
<organism evidence="3 4">
    <name type="scientific">Lasallia pustulata</name>
    <dbReference type="NCBI Taxonomy" id="136370"/>
    <lineage>
        <taxon>Eukaryota</taxon>
        <taxon>Fungi</taxon>
        <taxon>Dikarya</taxon>
        <taxon>Ascomycota</taxon>
        <taxon>Pezizomycotina</taxon>
        <taxon>Lecanoromycetes</taxon>
        <taxon>OSLEUM clade</taxon>
        <taxon>Umbilicariomycetidae</taxon>
        <taxon>Umbilicariales</taxon>
        <taxon>Umbilicariaceae</taxon>
        <taxon>Lasallia</taxon>
    </lineage>
</organism>
<dbReference type="SUPFAM" id="SSF50965">
    <property type="entry name" value="Galactose oxidase, central domain"/>
    <property type="match status" value="1"/>
</dbReference>
<dbReference type="SUPFAM" id="SSF52343">
    <property type="entry name" value="Ferredoxin reductase-like, C-terminal NADP-linked domain"/>
    <property type="match status" value="1"/>
</dbReference>
<accession>A0A1W5DDR0</accession>
<dbReference type="AlphaFoldDB" id="A0A1W5DDR0"/>
<dbReference type="InterPro" id="IPR052128">
    <property type="entry name" value="Oxidoreductase_NAD-binding"/>
</dbReference>
<keyword evidence="4" id="KW-1185">Reference proteome</keyword>
<dbReference type="InterPro" id="IPR039261">
    <property type="entry name" value="FNR_nucleotide-bd"/>
</dbReference>
<reference evidence="4" key="1">
    <citation type="submission" date="2017-03" db="EMBL/GenBank/DDBJ databases">
        <authorList>
            <person name="Sharma R."/>
            <person name="Thines M."/>
        </authorList>
    </citation>
    <scope>NUCLEOTIDE SEQUENCE [LARGE SCALE GENOMIC DNA]</scope>
</reference>
<dbReference type="GO" id="GO:0005739">
    <property type="term" value="C:mitochondrion"/>
    <property type="evidence" value="ECO:0007669"/>
    <property type="project" value="TreeGrafter"/>
</dbReference>
<dbReference type="GO" id="GO:0016491">
    <property type="term" value="F:oxidoreductase activity"/>
    <property type="evidence" value="ECO:0007669"/>
    <property type="project" value="UniProtKB-KW"/>
</dbReference>
<sequence length="286" mass="31129">MANIGVYDIDSSSWYLVTATGTPDIPNGRTEFCLGVSRAPDDSSFQVTLYGGTLENETYYDDVWVLSVPSFLWIRVQDIDNQELVNNGPGTGRKGHTCAMWEDSQMIVLGGIYAVNAATKPQGQHYFSVCDTLYSPIRLLDTSTYSWETQFLAGQWLDVHIPSLPQAGGFTITSTPRDADPTLHPRNPDTSPLLSAASSPISSAYLELAVQKTSNPPAAWLWRPEEEILGTELRVRVGGSFVWPPPGLDTTTVQRIILVAGGVGINPLVSILSHLHETPTSLPPSV</sequence>
<dbReference type="EMBL" id="FWEW01003822">
    <property type="protein sequence ID" value="SLM41314.1"/>
    <property type="molecule type" value="Genomic_DNA"/>
</dbReference>
<dbReference type="Gene3D" id="2.120.10.80">
    <property type="entry name" value="Kelch-type beta propeller"/>
    <property type="match status" value="1"/>
</dbReference>
<dbReference type="PANTHER" id="PTHR46505">
    <property type="entry name" value="OXIDOREDUCTASE NAD-BINDING DOMAIN-CONTAINING PROTEIN 1"/>
    <property type="match status" value="1"/>
</dbReference>
<evidence type="ECO:0000313" key="4">
    <source>
        <dbReference type="Proteomes" id="UP000192927"/>
    </source>
</evidence>
<dbReference type="InterPro" id="IPR011043">
    <property type="entry name" value="Gal_Oxase/kelch_b-propeller"/>
</dbReference>
<keyword evidence="2" id="KW-0520">NAD</keyword>
<dbReference type="Proteomes" id="UP000192927">
    <property type="component" value="Unassembled WGS sequence"/>
</dbReference>